<organism evidence="1 2">
    <name type="scientific">Symbiodinium necroappetens</name>
    <dbReference type="NCBI Taxonomy" id="1628268"/>
    <lineage>
        <taxon>Eukaryota</taxon>
        <taxon>Sar</taxon>
        <taxon>Alveolata</taxon>
        <taxon>Dinophyceae</taxon>
        <taxon>Suessiales</taxon>
        <taxon>Symbiodiniaceae</taxon>
        <taxon>Symbiodinium</taxon>
    </lineage>
</organism>
<protein>
    <submittedName>
        <fullName evidence="1">KanC protein</fullName>
    </submittedName>
</protein>
<comment type="caution">
    <text evidence="1">The sequence shown here is derived from an EMBL/GenBank/DDBJ whole genome shotgun (WGS) entry which is preliminary data.</text>
</comment>
<accession>A0A812U7G5</accession>
<proteinExistence type="predicted"/>
<evidence type="ECO:0000313" key="1">
    <source>
        <dbReference type="EMBL" id="CAE7555774.1"/>
    </source>
</evidence>
<dbReference type="AlphaFoldDB" id="A0A812U7G5"/>
<reference evidence="1" key="1">
    <citation type="submission" date="2021-02" db="EMBL/GenBank/DDBJ databases">
        <authorList>
            <person name="Dougan E. K."/>
            <person name="Rhodes N."/>
            <person name="Thang M."/>
            <person name="Chan C."/>
        </authorList>
    </citation>
    <scope>NUCLEOTIDE SEQUENCE</scope>
</reference>
<evidence type="ECO:0000313" key="2">
    <source>
        <dbReference type="Proteomes" id="UP000601435"/>
    </source>
</evidence>
<dbReference type="EMBL" id="CAJNJA010026166">
    <property type="protein sequence ID" value="CAE7555774.1"/>
    <property type="molecule type" value="Genomic_DNA"/>
</dbReference>
<gene>
    <name evidence="1" type="primary">kanC</name>
    <name evidence="1" type="ORF">SNEC2469_LOCUS16031</name>
</gene>
<feature type="non-terminal residue" evidence="1">
    <location>
        <position position="113"/>
    </location>
</feature>
<sequence length="113" mass="12140">MRSMLLQTATTAACRNPGLCTDAANQEEWPVVDAIEMRALVQVVNAAAKFQKGYAPKIVVIGIARKTDMLILKGDRENIRSSEPGTVVDDPVMCPGPTPKFVLLSQAIAKESA</sequence>
<dbReference type="Proteomes" id="UP000601435">
    <property type="component" value="Unassembled WGS sequence"/>
</dbReference>
<keyword evidence="2" id="KW-1185">Reference proteome</keyword>
<name>A0A812U7G5_9DINO</name>
<dbReference type="OrthoDB" id="445936at2759"/>